<accession>A0A814F666</accession>
<evidence type="ECO:0008006" key="5">
    <source>
        <dbReference type="Google" id="ProtNLM"/>
    </source>
</evidence>
<dbReference type="AlphaFoldDB" id="A0A814F666"/>
<reference evidence="2" key="1">
    <citation type="submission" date="2021-02" db="EMBL/GenBank/DDBJ databases">
        <authorList>
            <person name="Nowell W R."/>
        </authorList>
    </citation>
    <scope>NUCLEOTIDE SEQUENCE</scope>
</reference>
<evidence type="ECO:0000313" key="4">
    <source>
        <dbReference type="Proteomes" id="UP000663845"/>
    </source>
</evidence>
<organism evidence="2 4">
    <name type="scientific">Adineta steineri</name>
    <dbReference type="NCBI Taxonomy" id="433720"/>
    <lineage>
        <taxon>Eukaryota</taxon>
        <taxon>Metazoa</taxon>
        <taxon>Spiralia</taxon>
        <taxon>Gnathifera</taxon>
        <taxon>Rotifera</taxon>
        <taxon>Eurotatoria</taxon>
        <taxon>Bdelloidea</taxon>
        <taxon>Adinetida</taxon>
        <taxon>Adinetidae</taxon>
        <taxon>Adineta</taxon>
    </lineage>
</organism>
<dbReference type="Proteomes" id="UP000663845">
    <property type="component" value="Unassembled WGS sequence"/>
</dbReference>
<evidence type="ECO:0000256" key="1">
    <source>
        <dbReference type="SAM" id="MobiDB-lite"/>
    </source>
</evidence>
<comment type="caution">
    <text evidence="2">The sequence shown here is derived from an EMBL/GenBank/DDBJ whole genome shotgun (WGS) entry which is preliminary data.</text>
</comment>
<proteinExistence type="predicted"/>
<dbReference type="EMBL" id="CAJOAZ010007537">
    <property type="protein sequence ID" value="CAF4164879.1"/>
    <property type="molecule type" value="Genomic_DNA"/>
</dbReference>
<dbReference type="SUPFAM" id="SSF46689">
    <property type="entry name" value="Homeodomain-like"/>
    <property type="match status" value="1"/>
</dbReference>
<dbReference type="Proteomes" id="UP000663844">
    <property type="component" value="Unassembled WGS sequence"/>
</dbReference>
<dbReference type="InterPro" id="IPR009057">
    <property type="entry name" value="Homeodomain-like_sf"/>
</dbReference>
<protein>
    <recommendedName>
        <fullName evidence="5">HTH psq-type domain-containing protein</fullName>
    </recommendedName>
</protein>
<dbReference type="Gene3D" id="1.10.10.60">
    <property type="entry name" value="Homeodomain-like"/>
    <property type="match status" value="1"/>
</dbReference>
<gene>
    <name evidence="2" type="ORF">JYZ213_LOCUS14722</name>
    <name evidence="3" type="ORF">OXD698_LOCUS38824</name>
</gene>
<sequence length="79" mass="8968">MASTCGKRCALSIERKLGILEALKFKKADHVAKDFNIGFSTVKKIRQNEEEIRKIALSNGNLNRKRNHESPDEEISGFH</sequence>
<name>A0A814F666_9BILA</name>
<feature type="region of interest" description="Disordered" evidence="1">
    <location>
        <begin position="59"/>
        <end position="79"/>
    </location>
</feature>
<evidence type="ECO:0000313" key="2">
    <source>
        <dbReference type="EMBL" id="CAF0977158.1"/>
    </source>
</evidence>
<dbReference type="EMBL" id="CAJNOG010000123">
    <property type="protein sequence ID" value="CAF0977158.1"/>
    <property type="molecule type" value="Genomic_DNA"/>
</dbReference>
<evidence type="ECO:0000313" key="3">
    <source>
        <dbReference type="EMBL" id="CAF4164879.1"/>
    </source>
</evidence>